<evidence type="ECO:0000259" key="1">
    <source>
        <dbReference type="Pfam" id="PF21683"/>
    </source>
</evidence>
<evidence type="ECO:0000313" key="3">
    <source>
        <dbReference type="EMBL" id="CAB3962904.1"/>
    </source>
</evidence>
<reference evidence="3 4" key="1">
    <citation type="submission" date="2020-04" db="EMBL/GenBank/DDBJ databases">
        <authorList>
            <person name="Depoorter E."/>
        </authorList>
    </citation>
    <scope>NUCLEOTIDE SEQUENCE [LARGE SCALE GENOMIC DNA]</scope>
    <source>
        <strain evidence="3 4">BCC0217</strain>
    </source>
</reference>
<dbReference type="Gene3D" id="3.30.1920.10">
    <property type="entry name" value="Baseplate protein-like domains - 2 layer sandwich fold"/>
    <property type="match status" value="1"/>
</dbReference>
<evidence type="ECO:0000259" key="2">
    <source>
        <dbReference type="Pfam" id="PF22255"/>
    </source>
</evidence>
<dbReference type="Proteomes" id="UP000494301">
    <property type="component" value="Unassembled WGS sequence"/>
</dbReference>
<sequence length="385" mass="42510">MAEKFTKDDAKIFVTVNGRDYQGWLTSSVERSLETLASRFSIPVSLIPGNPPDIKRQDTIRVRINDTLVLSGVVLAAEPFYRRDDCGMKIEGRSHSGDLVSCSAIHQGGQWRNARLDTIARDICKPFGIEVKVETDIGEPIQDFKIQHGEKAVAVLARAARLRGVLVTTDAEGRVVITRAGLKKSHGSIVRGVNVISMESVGTDADRFSDYFCYGQSNVVHKKSLIELEVGGSIGDVHKAFSRATQQKAQARDPEMKRYLPLVINADGNNAPADMHRLVDHTMRVRRGMAYGLKYVVEGWTWKGLPWEVNTRVPIYDDIAGLDGTEWLICEAKATVDVREGDVTELVVRPVESYDTAPLKTKLKHGKAKNKRGKDGAVLEVTGAN</sequence>
<dbReference type="InterPro" id="IPR023399">
    <property type="entry name" value="Baseplate-like_2-layer_sand"/>
</dbReference>
<accession>A0A6J5IRF7</accession>
<name>A0A6J5IRF7_9BURK</name>
<feature type="domain" description="Baseplate hub protein gp44/GpP-like second" evidence="2">
    <location>
        <begin position="97"/>
        <end position="179"/>
    </location>
</feature>
<dbReference type="Pfam" id="PF21683">
    <property type="entry name" value="GpP-like_1st"/>
    <property type="match status" value="1"/>
</dbReference>
<dbReference type="InterPro" id="IPR053981">
    <property type="entry name" value="Gp44/GpP-like_2nd"/>
</dbReference>
<dbReference type="AlphaFoldDB" id="A0A6J5IRF7"/>
<dbReference type="SUPFAM" id="SSF69279">
    <property type="entry name" value="Phage tail proteins"/>
    <property type="match status" value="2"/>
</dbReference>
<proteinExistence type="predicted"/>
<dbReference type="Pfam" id="PF22255">
    <property type="entry name" value="Gp44-like_2nd"/>
    <property type="match status" value="1"/>
</dbReference>
<feature type="domain" description="Baseplate hub protein gp44-like N-terminal" evidence="1">
    <location>
        <begin position="12"/>
        <end position="94"/>
    </location>
</feature>
<evidence type="ECO:0000313" key="4">
    <source>
        <dbReference type="Proteomes" id="UP000494301"/>
    </source>
</evidence>
<dbReference type="Gene3D" id="3.55.50.10">
    <property type="entry name" value="Baseplate protein-like domains"/>
    <property type="match status" value="1"/>
</dbReference>
<organism evidence="3 4">
    <name type="scientific">Burkholderia aenigmatica</name>
    <dbReference type="NCBI Taxonomy" id="2015348"/>
    <lineage>
        <taxon>Bacteria</taxon>
        <taxon>Pseudomonadati</taxon>
        <taxon>Pseudomonadota</taxon>
        <taxon>Betaproteobacteria</taxon>
        <taxon>Burkholderiales</taxon>
        <taxon>Burkholderiaceae</taxon>
        <taxon>Burkholderia</taxon>
        <taxon>Burkholderia cepacia complex</taxon>
    </lineage>
</organism>
<gene>
    <name evidence="3" type="ORF">BLA3211_01974</name>
</gene>
<dbReference type="InterPro" id="IPR026276">
    <property type="entry name" value="Baseplate_GpP"/>
</dbReference>
<protein>
    <submittedName>
        <fullName evidence="3">Putative phage tail protein</fullName>
    </submittedName>
</protein>
<dbReference type="EMBL" id="CABWIL020000006">
    <property type="protein sequence ID" value="CAB3962904.1"/>
    <property type="molecule type" value="Genomic_DNA"/>
</dbReference>
<dbReference type="RefSeq" id="WP_175221249.1">
    <property type="nucleotide sequence ID" value="NZ_CABWIL020000006.1"/>
</dbReference>
<dbReference type="PIRSF" id="PIRSF004440">
    <property type="entry name" value="GpP"/>
    <property type="match status" value="1"/>
</dbReference>
<dbReference type="InterPro" id="IPR049354">
    <property type="entry name" value="GpP-like_N"/>
</dbReference>
<dbReference type="Gene3D" id="2.30.300.10">
    <property type="entry name" value="Baseplate protein-like domain - beta roll fold"/>
    <property type="match status" value="1"/>
</dbReference>